<protein>
    <submittedName>
        <fullName evidence="1">Uncharacterized protein</fullName>
    </submittedName>
</protein>
<name>A0AAE1A0Y4_9GAST</name>
<evidence type="ECO:0000313" key="2">
    <source>
        <dbReference type="Proteomes" id="UP001283361"/>
    </source>
</evidence>
<keyword evidence="2" id="KW-1185">Reference proteome</keyword>
<dbReference type="Proteomes" id="UP001283361">
    <property type="component" value="Unassembled WGS sequence"/>
</dbReference>
<comment type="caution">
    <text evidence="1">The sequence shown here is derived from an EMBL/GenBank/DDBJ whole genome shotgun (WGS) entry which is preliminary data.</text>
</comment>
<organism evidence="1 2">
    <name type="scientific">Elysia crispata</name>
    <name type="common">lettuce slug</name>
    <dbReference type="NCBI Taxonomy" id="231223"/>
    <lineage>
        <taxon>Eukaryota</taxon>
        <taxon>Metazoa</taxon>
        <taxon>Spiralia</taxon>
        <taxon>Lophotrochozoa</taxon>
        <taxon>Mollusca</taxon>
        <taxon>Gastropoda</taxon>
        <taxon>Heterobranchia</taxon>
        <taxon>Euthyneura</taxon>
        <taxon>Panpulmonata</taxon>
        <taxon>Sacoglossa</taxon>
        <taxon>Placobranchoidea</taxon>
        <taxon>Plakobranchidae</taxon>
        <taxon>Elysia</taxon>
    </lineage>
</organism>
<sequence>MDPQITLCQWAAARRYVSLTLNSRDLWALAFSLIPATCFHHFPDWATSSPCLGPENPPLEIEERFYHNRDNGATYMLDLALKLALPATKSNIREIRVAGQDLFGVATWSSSFLRVASFFFFTTEKLTIRTVLSCVESFPT</sequence>
<dbReference type="AlphaFoldDB" id="A0AAE1A0Y4"/>
<evidence type="ECO:0000313" key="1">
    <source>
        <dbReference type="EMBL" id="KAK3779364.1"/>
    </source>
</evidence>
<reference evidence="1" key="1">
    <citation type="journal article" date="2023" name="G3 (Bethesda)">
        <title>A reference genome for the long-term kleptoplast-retaining sea slug Elysia crispata morphotype clarki.</title>
        <authorList>
            <person name="Eastman K.E."/>
            <person name="Pendleton A.L."/>
            <person name="Shaikh M.A."/>
            <person name="Suttiyut T."/>
            <person name="Ogas R."/>
            <person name="Tomko P."/>
            <person name="Gavelis G."/>
            <person name="Widhalm J.R."/>
            <person name="Wisecaver J.H."/>
        </authorList>
    </citation>
    <scope>NUCLEOTIDE SEQUENCE</scope>
    <source>
        <strain evidence="1">ECLA1</strain>
    </source>
</reference>
<proteinExistence type="predicted"/>
<dbReference type="EMBL" id="JAWDGP010002843">
    <property type="protein sequence ID" value="KAK3779364.1"/>
    <property type="molecule type" value="Genomic_DNA"/>
</dbReference>
<accession>A0AAE1A0Y4</accession>
<gene>
    <name evidence="1" type="ORF">RRG08_052586</name>
</gene>